<dbReference type="GO" id="GO:0016491">
    <property type="term" value="F:oxidoreductase activity"/>
    <property type="evidence" value="ECO:0007669"/>
    <property type="project" value="UniProtKB-KW"/>
</dbReference>
<dbReference type="Gene3D" id="3.60.130.10">
    <property type="entry name" value="Clavaminate synthase-like"/>
    <property type="match status" value="1"/>
</dbReference>
<keyword evidence="1" id="KW-0560">Oxidoreductase</keyword>
<gene>
    <name evidence="3" type="ORF">KP509_20G003700</name>
</gene>
<evidence type="ECO:0000256" key="1">
    <source>
        <dbReference type="ARBA" id="ARBA00023002"/>
    </source>
</evidence>
<keyword evidence="4" id="KW-1185">Reference proteome</keyword>
<dbReference type="OrthoDB" id="408743at2759"/>
<organism evidence="3 4">
    <name type="scientific">Ceratopteris richardii</name>
    <name type="common">Triangle waterfern</name>
    <dbReference type="NCBI Taxonomy" id="49495"/>
    <lineage>
        <taxon>Eukaryota</taxon>
        <taxon>Viridiplantae</taxon>
        <taxon>Streptophyta</taxon>
        <taxon>Embryophyta</taxon>
        <taxon>Tracheophyta</taxon>
        <taxon>Polypodiopsida</taxon>
        <taxon>Polypodiidae</taxon>
        <taxon>Polypodiales</taxon>
        <taxon>Pteridineae</taxon>
        <taxon>Pteridaceae</taxon>
        <taxon>Parkerioideae</taxon>
        <taxon>Ceratopteris</taxon>
    </lineage>
</organism>
<dbReference type="Pfam" id="PF02668">
    <property type="entry name" value="TauD"/>
    <property type="match status" value="1"/>
</dbReference>
<comment type="caution">
    <text evidence="3">The sequence shown here is derived from an EMBL/GenBank/DDBJ whole genome shotgun (WGS) entry which is preliminary data.</text>
</comment>
<feature type="domain" description="TauD/TfdA-like" evidence="2">
    <location>
        <begin position="50"/>
        <end position="331"/>
    </location>
</feature>
<accession>A0A8T2SE67</accession>
<sequence>MVSQTAALSAPYRALVVGSVKEQKLVDGKPFPLVLNPSSNFDLRSAEAVASALSNSREWLEEQLLWHSAILLRGFPLSTAQHFNSVVEAFDRPELPYVGGAAPRTNVFGRVFTSNESPPDQKIPFHHEMAQVPEYPARVLFFCEVKPGEDGETPIVLSHSVYERMKAAYPHFVDNLEKLGLLYVRVLGESDDATSAIGRGWQSTFQTKNKEEAEKRASKLGMKLEWLDGGLVRTISGPIPAIKTDGRRGKKVWFNSMVAAYTGWQDSRNDRRKAVTFGDGTPLPEDAVLGCLAILHEESVAIPWQVGDVLILDNIAVQHARKSFKGPRRVLASLSK</sequence>
<dbReference type="SUPFAM" id="SSF51197">
    <property type="entry name" value="Clavaminate synthase-like"/>
    <property type="match status" value="1"/>
</dbReference>
<dbReference type="FunFam" id="3.60.130.10:FF:000006">
    <property type="entry name" value="Clavaminate synthase-like protein At3g21360"/>
    <property type="match status" value="1"/>
</dbReference>
<dbReference type="AlphaFoldDB" id="A0A8T2SE67"/>
<dbReference type="PANTHER" id="PTHR10696">
    <property type="entry name" value="GAMMA-BUTYROBETAINE HYDROXYLASE-RELATED"/>
    <property type="match status" value="1"/>
</dbReference>
<dbReference type="Proteomes" id="UP000825935">
    <property type="component" value="Chromosome 20"/>
</dbReference>
<dbReference type="InterPro" id="IPR050411">
    <property type="entry name" value="AlphaKG_dependent_hydroxylases"/>
</dbReference>
<dbReference type="InterPro" id="IPR003819">
    <property type="entry name" value="TauD/TfdA-like"/>
</dbReference>
<evidence type="ECO:0000313" key="3">
    <source>
        <dbReference type="EMBL" id="KAH7330822.1"/>
    </source>
</evidence>
<dbReference type="InterPro" id="IPR042098">
    <property type="entry name" value="TauD-like_sf"/>
</dbReference>
<evidence type="ECO:0000313" key="4">
    <source>
        <dbReference type="Proteomes" id="UP000825935"/>
    </source>
</evidence>
<evidence type="ECO:0000259" key="2">
    <source>
        <dbReference type="Pfam" id="PF02668"/>
    </source>
</evidence>
<reference evidence="3" key="1">
    <citation type="submission" date="2021-08" db="EMBL/GenBank/DDBJ databases">
        <title>WGS assembly of Ceratopteris richardii.</title>
        <authorList>
            <person name="Marchant D.B."/>
            <person name="Chen G."/>
            <person name="Jenkins J."/>
            <person name="Shu S."/>
            <person name="Leebens-Mack J."/>
            <person name="Grimwood J."/>
            <person name="Schmutz J."/>
            <person name="Soltis P."/>
            <person name="Soltis D."/>
            <person name="Chen Z.-H."/>
        </authorList>
    </citation>
    <scope>NUCLEOTIDE SEQUENCE</scope>
    <source>
        <strain evidence="3">Whitten #5841</strain>
        <tissue evidence="3">Leaf</tissue>
    </source>
</reference>
<dbReference type="OMA" id="HNEQAYT"/>
<name>A0A8T2SE67_CERRI</name>
<dbReference type="PANTHER" id="PTHR10696:SF21">
    <property type="entry name" value="TAUD_TFDA-LIKE DOMAIN-CONTAINING PROTEIN"/>
    <property type="match status" value="1"/>
</dbReference>
<proteinExistence type="predicted"/>
<protein>
    <recommendedName>
        <fullName evidence="2">TauD/TfdA-like domain-containing protein</fullName>
    </recommendedName>
</protein>
<dbReference type="EMBL" id="CM035425">
    <property type="protein sequence ID" value="KAH7330822.1"/>
    <property type="molecule type" value="Genomic_DNA"/>
</dbReference>